<dbReference type="OMA" id="WYKLNFV"/>
<keyword evidence="3" id="KW-1185">Reference proteome</keyword>
<evidence type="ECO:0000313" key="3">
    <source>
        <dbReference type="Proteomes" id="UP001652680"/>
    </source>
</evidence>
<feature type="signal peptide" evidence="1">
    <location>
        <begin position="1"/>
        <end position="18"/>
    </location>
</feature>
<evidence type="ECO:0000313" key="4">
    <source>
        <dbReference type="RefSeq" id="XP_016988601.1"/>
    </source>
</evidence>
<dbReference type="PANTHER" id="PTHR21112">
    <property type="entry name" value="CHEMOSENSORY PROTEIN A 29A-RELATED"/>
    <property type="match status" value="1"/>
</dbReference>
<evidence type="ECO:0000313" key="2">
    <source>
        <dbReference type="EnsemblMetazoa" id="XP_016988601.1"/>
    </source>
</evidence>
<sequence length="185" mass="21103">MRMLPIFILLVSSYLALGNLVPNQKTWTYMMRSVQMSTSDESIAGGTTRLDRISRGEFGLTGTLYFNTDVPRDLEAEVNIYRSTDGGGTYKLEPFSVPRRKVYDALNTFYKDIIMKSAANCSDLPQFKGTLDIIHAREFHYEKCRVSTDGFPNYLSDGLYKIEVKTFGIVHIIWEVVVEVVQKTF</sequence>
<dbReference type="Pfam" id="PF06477">
    <property type="entry name" value="DUF1091"/>
    <property type="match status" value="1"/>
</dbReference>
<reference evidence="4" key="2">
    <citation type="submission" date="2025-04" db="UniProtKB">
        <authorList>
            <consortium name="RefSeq"/>
        </authorList>
    </citation>
    <scope>IDENTIFICATION</scope>
</reference>
<dbReference type="GeneID" id="108051131"/>
<gene>
    <name evidence="4" type="primary">LOC108051131</name>
    <name evidence="2" type="synonym">108051131</name>
</gene>
<proteinExistence type="predicted"/>
<dbReference type="AlphaFoldDB" id="A0A6P4FTV8"/>
<organism evidence="4">
    <name type="scientific">Drosophila rhopaloa</name>
    <name type="common">Fruit fly</name>
    <dbReference type="NCBI Taxonomy" id="1041015"/>
    <lineage>
        <taxon>Eukaryota</taxon>
        <taxon>Metazoa</taxon>
        <taxon>Ecdysozoa</taxon>
        <taxon>Arthropoda</taxon>
        <taxon>Hexapoda</taxon>
        <taxon>Insecta</taxon>
        <taxon>Pterygota</taxon>
        <taxon>Neoptera</taxon>
        <taxon>Endopterygota</taxon>
        <taxon>Diptera</taxon>
        <taxon>Brachycera</taxon>
        <taxon>Muscomorpha</taxon>
        <taxon>Ephydroidea</taxon>
        <taxon>Drosophilidae</taxon>
        <taxon>Drosophila</taxon>
        <taxon>Sophophora</taxon>
    </lineage>
</organism>
<dbReference type="OrthoDB" id="8043478at2759"/>
<reference evidence="3" key="1">
    <citation type="journal article" date="2021" name="Elife">
        <title>Highly contiguous assemblies of 101 drosophilid genomes.</title>
        <authorList>
            <person name="Kim B.Y."/>
            <person name="Wang J.R."/>
            <person name="Miller D.E."/>
            <person name="Barmina O."/>
            <person name="Delaney E."/>
            <person name="Thompson A."/>
            <person name="Comeault A.A."/>
            <person name="Peede D."/>
            <person name="D'Agostino E.R."/>
            <person name="Pelaez J."/>
            <person name="Aguilar J.M."/>
            <person name="Haji D."/>
            <person name="Matsunaga T."/>
            <person name="Armstrong E.E."/>
            <person name="Zych M."/>
            <person name="Ogawa Y."/>
            <person name="Stamenkovic-Radak M."/>
            <person name="Jelic M."/>
            <person name="Veselinovic M.S."/>
            <person name="Tanaskovic M."/>
            <person name="Eric P."/>
            <person name="Gao J.J."/>
            <person name="Katoh T.K."/>
            <person name="Toda M.J."/>
            <person name="Watabe H."/>
            <person name="Watada M."/>
            <person name="Davis J.S."/>
            <person name="Moyle L.C."/>
            <person name="Manoli G."/>
            <person name="Bertolini E."/>
            <person name="Kostal V."/>
            <person name="Hawley R.S."/>
            <person name="Takahashi A."/>
            <person name="Jones C.D."/>
            <person name="Price D.K."/>
            <person name="Whiteman N."/>
            <person name="Kopp A."/>
            <person name="Matute D.R."/>
            <person name="Petrov D.A."/>
        </authorList>
    </citation>
    <scope>NUCLEOTIDE SEQUENCE [LARGE SCALE GENOMIC DNA]</scope>
</reference>
<name>A0A6P4FTV8_DRORH</name>
<keyword evidence="1" id="KW-0732">Signal</keyword>
<feature type="chain" id="PRO_5027818380" evidence="1">
    <location>
        <begin position="19"/>
        <end position="185"/>
    </location>
</feature>
<dbReference type="InterPro" id="IPR010512">
    <property type="entry name" value="DUF1091"/>
</dbReference>
<dbReference type="Proteomes" id="UP001652680">
    <property type="component" value="Unassembled WGS sequence"/>
</dbReference>
<dbReference type="RefSeq" id="XP_016988601.1">
    <property type="nucleotide sequence ID" value="XM_017133112.1"/>
</dbReference>
<accession>A0A6P4FTV8</accession>
<reference evidence="2" key="3">
    <citation type="submission" date="2025-05" db="UniProtKB">
        <authorList>
            <consortium name="EnsemblMetazoa"/>
        </authorList>
    </citation>
    <scope>IDENTIFICATION</scope>
</reference>
<evidence type="ECO:0000256" key="1">
    <source>
        <dbReference type="SAM" id="SignalP"/>
    </source>
</evidence>
<dbReference type="EnsemblMetazoa" id="XM_017133112.1">
    <property type="protein sequence ID" value="XP_016988601.1"/>
    <property type="gene ID" value="LOC108051131"/>
</dbReference>
<protein>
    <submittedName>
        <fullName evidence="4">Uncharacterized protein LOC108051131</fullName>
    </submittedName>
</protein>
<dbReference type="PANTHER" id="PTHR21112:SF0">
    <property type="entry name" value="CHEMOSENSORY PROTEIN A 29A-RELATED"/>
    <property type="match status" value="1"/>
</dbReference>